<protein>
    <submittedName>
        <fullName evidence="3">Uncharacterized protein</fullName>
    </submittedName>
</protein>
<dbReference type="GO" id="GO:0034464">
    <property type="term" value="C:BBSome"/>
    <property type="evidence" value="ECO:0007669"/>
    <property type="project" value="InterPro"/>
</dbReference>
<gene>
    <name evidence="3" type="ORF">g.29285</name>
</gene>
<dbReference type="GO" id="GO:1905515">
    <property type="term" value="P:non-motile cilium assembly"/>
    <property type="evidence" value="ECO:0007669"/>
    <property type="project" value="InterPro"/>
</dbReference>
<dbReference type="GO" id="GO:0005930">
    <property type="term" value="C:axoneme"/>
    <property type="evidence" value="ECO:0007669"/>
    <property type="project" value="TreeGrafter"/>
</dbReference>
<proteinExistence type="predicted"/>
<dbReference type="GO" id="GO:0005113">
    <property type="term" value="F:patched binding"/>
    <property type="evidence" value="ECO:0007669"/>
    <property type="project" value="TreeGrafter"/>
</dbReference>
<dbReference type="GO" id="GO:0061512">
    <property type="term" value="P:protein localization to cilium"/>
    <property type="evidence" value="ECO:0007669"/>
    <property type="project" value="TreeGrafter"/>
</dbReference>
<dbReference type="PANTHER" id="PTHR20870">
    <property type="entry name" value="BARDET-BIEDL SYNDROME 1 PROTEIN"/>
    <property type="match status" value="1"/>
</dbReference>
<dbReference type="EMBL" id="GEDC01003605">
    <property type="protein sequence ID" value="JAS33693.1"/>
    <property type="molecule type" value="Transcribed_RNA"/>
</dbReference>
<dbReference type="Pfam" id="PF14779">
    <property type="entry name" value="BBS1"/>
    <property type="match status" value="1"/>
</dbReference>
<dbReference type="InterPro" id="IPR028784">
    <property type="entry name" value="BBS1"/>
</dbReference>
<organism evidence="3">
    <name type="scientific">Clastoptera arizonana</name>
    <name type="common">Arizona spittle bug</name>
    <dbReference type="NCBI Taxonomy" id="38151"/>
    <lineage>
        <taxon>Eukaryota</taxon>
        <taxon>Metazoa</taxon>
        <taxon>Ecdysozoa</taxon>
        <taxon>Arthropoda</taxon>
        <taxon>Hexapoda</taxon>
        <taxon>Insecta</taxon>
        <taxon>Pterygota</taxon>
        <taxon>Neoptera</taxon>
        <taxon>Paraneoptera</taxon>
        <taxon>Hemiptera</taxon>
        <taxon>Auchenorrhyncha</taxon>
        <taxon>Cercopoidea</taxon>
        <taxon>Clastopteridae</taxon>
        <taxon>Clastoptera</taxon>
    </lineage>
</organism>
<sequence>MSVRTLQPWIDAYTDLQADIQTFSFLMTLADLTSDADYKLVVADLGNGSILAKLKVYRGTSLAAEIPIIDNPTAVLSLYTDNNEPNIPGIAVICGNNILIYRNCRPYFKCSLPALECSSLEADVWRQKSQPSQLVNLLEELSKEVGYSNLSAPTQALLALEPSAREEFAFKHRSCPIKKQITVSCATTIKKSLTDTKSVECIVLATESSQLFVVDPEIFSVAANFSINFVAALMSSSGLYTVDYQVLLISRTGCVQIFHSGVCRTVVQLTALPISLVQQSQFFITANMDNTLQCFSLKGNKQWSVTLPGAPITMTMVPVTTQALNLVAVAINKPSGGCLHLYAGPQLMHAFVTSDPVSSLVFGRYGQEEHALVSISNAGALSVKLLKRTANFGNGEKPIILQNQPNNIKLSIPKKSKIFVEQTLREREQCKEMHSWFHRSWIGMSLKASECYLNALKTATVCQREALKLTIHVVGLGPKLKISLFLDNLAVDYVPAGLAVTFLYDPKVYTLEKPYITIPMLVPGLTCCLETLVTCELAIVGSMTAVVFANRILLTAIINMPPAAGVLM</sequence>
<dbReference type="PANTHER" id="PTHR20870:SF0">
    <property type="entry name" value="BARDET-BIEDL SYNDROME 1 PROTEIN"/>
    <property type="match status" value="1"/>
</dbReference>
<dbReference type="Pfam" id="PF23304">
    <property type="entry name" value="GAE_BBS1"/>
    <property type="match status" value="1"/>
</dbReference>
<accession>A0A1B6E6Y3</accession>
<name>A0A1B6E6Y3_9HEMI</name>
<reference evidence="3" key="1">
    <citation type="submission" date="2015-12" db="EMBL/GenBank/DDBJ databases">
        <title>De novo transcriptome assembly of four potential Pierce s Disease insect vectors from Arizona vineyards.</title>
        <authorList>
            <person name="Tassone E.E."/>
        </authorList>
    </citation>
    <scope>NUCLEOTIDE SEQUENCE</scope>
</reference>
<evidence type="ECO:0000259" key="2">
    <source>
        <dbReference type="Pfam" id="PF23304"/>
    </source>
</evidence>
<evidence type="ECO:0000259" key="1">
    <source>
        <dbReference type="Pfam" id="PF14779"/>
    </source>
</evidence>
<dbReference type="InterPro" id="IPR056419">
    <property type="entry name" value="GAE_BBS1"/>
</dbReference>
<dbReference type="AlphaFoldDB" id="A0A1B6E6Y3"/>
<feature type="domain" description="Bardet-Biedl syndrome 1 protein GAE" evidence="2">
    <location>
        <begin position="467"/>
        <end position="562"/>
    </location>
</feature>
<dbReference type="InterPro" id="IPR032728">
    <property type="entry name" value="BBS1_N"/>
</dbReference>
<evidence type="ECO:0000313" key="3">
    <source>
        <dbReference type="EMBL" id="JAS33693.1"/>
    </source>
</evidence>
<feature type="domain" description="Bardet-Biedl syndrome 1 N-terminal" evidence="1">
    <location>
        <begin position="9"/>
        <end position="257"/>
    </location>
</feature>
<dbReference type="GO" id="GO:0005813">
    <property type="term" value="C:centrosome"/>
    <property type="evidence" value="ECO:0007669"/>
    <property type="project" value="TreeGrafter"/>
</dbReference>
<dbReference type="GO" id="GO:0005119">
    <property type="term" value="F:smoothened binding"/>
    <property type="evidence" value="ECO:0007669"/>
    <property type="project" value="TreeGrafter"/>
</dbReference>